<organism evidence="2 3">
    <name type="scientific">Phocaeicola dorei</name>
    <dbReference type="NCBI Taxonomy" id="357276"/>
    <lineage>
        <taxon>Bacteria</taxon>
        <taxon>Pseudomonadati</taxon>
        <taxon>Bacteroidota</taxon>
        <taxon>Bacteroidia</taxon>
        <taxon>Bacteroidales</taxon>
        <taxon>Bacteroidaceae</taxon>
        <taxon>Phocaeicola</taxon>
    </lineage>
</organism>
<accession>A0A6L3IYV3</accession>
<dbReference type="Pfam" id="PF03572">
    <property type="entry name" value="Peptidase_S41"/>
    <property type="match status" value="1"/>
</dbReference>
<dbReference type="SMART" id="SM00245">
    <property type="entry name" value="TSPc"/>
    <property type="match status" value="1"/>
</dbReference>
<dbReference type="Proteomes" id="UP000481700">
    <property type="component" value="Unassembled WGS sequence"/>
</dbReference>
<dbReference type="PROSITE" id="PS51257">
    <property type="entry name" value="PROKAR_LIPOPROTEIN"/>
    <property type="match status" value="1"/>
</dbReference>
<dbReference type="EMBL" id="VVZV01000035">
    <property type="protein sequence ID" value="KAA5314425.1"/>
    <property type="molecule type" value="Genomic_DNA"/>
</dbReference>
<gene>
    <name evidence="2" type="ORF">F2Z07_20765</name>
</gene>
<feature type="domain" description="Tail specific protease" evidence="1">
    <location>
        <begin position="325"/>
        <end position="539"/>
    </location>
</feature>
<dbReference type="SUPFAM" id="SSF52096">
    <property type="entry name" value="ClpP/crotonase"/>
    <property type="match status" value="1"/>
</dbReference>
<dbReference type="Gene3D" id="3.90.226.10">
    <property type="entry name" value="2-enoyl-CoA Hydratase, Chain A, domain 1"/>
    <property type="match status" value="1"/>
</dbReference>
<dbReference type="GO" id="GO:0006508">
    <property type="term" value="P:proteolysis"/>
    <property type="evidence" value="ECO:0007669"/>
    <property type="project" value="InterPro"/>
</dbReference>
<dbReference type="RefSeq" id="WP_149917539.1">
    <property type="nucleotide sequence ID" value="NZ_VVZC01000073.1"/>
</dbReference>
<evidence type="ECO:0000313" key="2">
    <source>
        <dbReference type="EMBL" id="KAA5314425.1"/>
    </source>
</evidence>
<proteinExistence type="predicted"/>
<sequence>MKRNYILFQVILIVVGLTFCSCNVENKSLSIEQAYAELKLPEEPDSLQIQSIAQVSRIWGVAKYHHPAFASRSINADAEYFSLLNDVLQAPDSMRNDICLKWLSGLGSYVIRDKEDDENIETFNDFNWISDSLSLGKALSESLMKLRDADPGNNQYVKQTPVNVSYIETEYSDIPQDDVAYRLLGVAKFWNAVDSYSPNRNLTDRPWEDILAEYIALAFDRSVGFSSLYSRMVSELCDTHVNSWYIPIFGGRFAPLVCRFAEDRLFVTDTCSFVSNDLAVGDEIILIDSLRPIDRLKELAPYIPHSNRSSLLRDGSYATLVTAKEEVQIKYMHEGKIFTTEISSVEGEKFVSRIYSSLYTPLRPELEMVSNGIARINIGSLTCKDEQKLENFLASNDKLIIDLRAYPAEYDVLHELLPTFFFSQARKAAEVLLPQADCPGSLIRSALLTKKTANPGKLYGGKVVLLVNACTQSMAEYFAMFLQTIPGVVTIGSQTAGADGNVTRIQLPYAAFNFTGLGVYYPDGTNAQRNGVKIDMVVEPSAKGMMCGEDEQLQAAIDYLQGGQI</sequence>
<comment type="caution">
    <text evidence="2">The sequence shown here is derived from an EMBL/GenBank/DDBJ whole genome shotgun (WGS) entry which is preliminary data.</text>
</comment>
<name>A0A6L3IYV3_9BACT</name>
<protein>
    <recommendedName>
        <fullName evidence="1">Tail specific protease domain-containing protein</fullName>
    </recommendedName>
</protein>
<dbReference type="InterPro" id="IPR029045">
    <property type="entry name" value="ClpP/crotonase-like_dom_sf"/>
</dbReference>
<dbReference type="GO" id="GO:0008236">
    <property type="term" value="F:serine-type peptidase activity"/>
    <property type="evidence" value="ECO:0007669"/>
    <property type="project" value="InterPro"/>
</dbReference>
<evidence type="ECO:0000259" key="1">
    <source>
        <dbReference type="SMART" id="SM00245"/>
    </source>
</evidence>
<dbReference type="InterPro" id="IPR005151">
    <property type="entry name" value="Tail-specific_protease"/>
</dbReference>
<reference evidence="2 3" key="1">
    <citation type="journal article" date="2019" name="Nat. Med.">
        <title>A library of human gut bacterial isolates paired with longitudinal multiomics data enables mechanistic microbiome research.</title>
        <authorList>
            <person name="Poyet M."/>
            <person name="Groussin M."/>
            <person name="Gibbons S.M."/>
            <person name="Avila-Pacheco J."/>
            <person name="Jiang X."/>
            <person name="Kearney S.M."/>
            <person name="Perrotta A.R."/>
            <person name="Berdy B."/>
            <person name="Zhao S."/>
            <person name="Lieberman T.D."/>
            <person name="Swanson P.K."/>
            <person name="Smith M."/>
            <person name="Roesemann S."/>
            <person name="Alexander J.E."/>
            <person name="Rich S.A."/>
            <person name="Livny J."/>
            <person name="Vlamakis H."/>
            <person name="Clish C."/>
            <person name="Bullock K."/>
            <person name="Deik A."/>
            <person name="Scott J."/>
            <person name="Pierce K.A."/>
            <person name="Xavier R.J."/>
            <person name="Alm E.J."/>
        </authorList>
    </citation>
    <scope>NUCLEOTIDE SEQUENCE [LARGE SCALE GENOMIC DNA]</scope>
    <source>
        <strain evidence="2 3">BIOML-A25</strain>
    </source>
</reference>
<dbReference type="AlphaFoldDB" id="A0A6L3IYV3"/>
<evidence type="ECO:0000313" key="3">
    <source>
        <dbReference type="Proteomes" id="UP000481700"/>
    </source>
</evidence>